<dbReference type="RefSeq" id="XP_033595751.1">
    <property type="nucleotide sequence ID" value="XM_033739809.1"/>
</dbReference>
<gene>
    <name evidence="1" type="ORF">EJ05DRAFT_210410</name>
</gene>
<dbReference type="AlphaFoldDB" id="A0A6A6VUK4"/>
<sequence length="169" mass="18690">MNIANILLNSRQPFYPHISLSRQGTGKVGGTVHRARQEPPYGTWVYCFEISEPFVQIFPLEWSHLQVCTRASSVFSASGTGYMLGGSLKFSALCLLRCNSPLSFSLLPILALFVWRRPAVNIALGAVDGPRHVPVCQLLHIGGTGREHDVIRSLCATKKPAFTRKKKLL</sequence>
<name>A0A6A6VUK4_9PEZI</name>
<evidence type="ECO:0000313" key="1">
    <source>
        <dbReference type="EMBL" id="KAF2753300.1"/>
    </source>
</evidence>
<keyword evidence="2" id="KW-1185">Reference proteome</keyword>
<dbReference type="EMBL" id="ML996584">
    <property type="protein sequence ID" value="KAF2753300.1"/>
    <property type="molecule type" value="Genomic_DNA"/>
</dbReference>
<proteinExistence type="predicted"/>
<dbReference type="Proteomes" id="UP000799437">
    <property type="component" value="Unassembled WGS sequence"/>
</dbReference>
<evidence type="ECO:0000313" key="2">
    <source>
        <dbReference type="Proteomes" id="UP000799437"/>
    </source>
</evidence>
<reference evidence="1" key="1">
    <citation type="journal article" date="2020" name="Stud. Mycol.">
        <title>101 Dothideomycetes genomes: a test case for predicting lifestyles and emergence of pathogens.</title>
        <authorList>
            <person name="Haridas S."/>
            <person name="Albert R."/>
            <person name="Binder M."/>
            <person name="Bloem J."/>
            <person name="Labutti K."/>
            <person name="Salamov A."/>
            <person name="Andreopoulos B."/>
            <person name="Baker S."/>
            <person name="Barry K."/>
            <person name="Bills G."/>
            <person name="Bluhm B."/>
            <person name="Cannon C."/>
            <person name="Castanera R."/>
            <person name="Culley D."/>
            <person name="Daum C."/>
            <person name="Ezra D."/>
            <person name="Gonzalez J."/>
            <person name="Henrissat B."/>
            <person name="Kuo A."/>
            <person name="Liang C."/>
            <person name="Lipzen A."/>
            <person name="Lutzoni F."/>
            <person name="Magnuson J."/>
            <person name="Mondo S."/>
            <person name="Nolan M."/>
            <person name="Ohm R."/>
            <person name="Pangilinan J."/>
            <person name="Park H.-J."/>
            <person name="Ramirez L."/>
            <person name="Alfaro M."/>
            <person name="Sun H."/>
            <person name="Tritt A."/>
            <person name="Yoshinaga Y."/>
            <person name="Zwiers L.-H."/>
            <person name="Turgeon B."/>
            <person name="Goodwin S."/>
            <person name="Spatafora J."/>
            <person name="Crous P."/>
            <person name="Grigoriev I."/>
        </authorList>
    </citation>
    <scope>NUCLEOTIDE SEQUENCE</scope>
    <source>
        <strain evidence="1">CBS 121739</strain>
    </source>
</reference>
<dbReference type="GeneID" id="54480863"/>
<accession>A0A6A6VUK4</accession>
<protein>
    <submittedName>
        <fullName evidence="1">Uncharacterized protein</fullName>
    </submittedName>
</protein>
<organism evidence="1 2">
    <name type="scientific">Pseudovirgaria hyperparasitica</name>
    <dbReference type="NCBI Taxonomy" id="470096"/>
    <lineage>
        <taxon>Eukaryota</taxon>
        <taxon>Fungi</taxon>
        <taxon>Dikarya</taxon>
        <taxon>Ascomycota</taxon>
        <taxon>Pezizomycotina</taxon>
        <taxon>Dothideomycetes</taxon>
        <taxon>Dothideomycetes incertae sedis</taxon>
        <taxon>Acrospermales</taxon>
        <taxon>Acrospermaceae</taxon>
        <taxon>Pseudovirgaria</taxon>
    </lineage>
</organism>